<keyword evidence="3" id="KW-1185">Reference proteome</keyword>
<dbReference type="OrthoDB" id="6293260at2"/>
<dbReference type="STRING" id="1685382.AVJ23_17585"/>
<evidence type="ECO:0000313" key="2">
    <source>
        <dbReference type="EMBL" id="KUF09453.1"/>
    </source>
</evidence>
<dbReference type="InterPro" id="IPR000182">
    <property type="entry name" value="GNAT_dom"/>
</dbReference>
<dbReference type="AlphaFoldDB" id="A0A0W7WFU0"/>
<name>A0A0W7WFU0_9RHOB</name>
<dbReference type="Gene3D" id="3.40.630.30">
    <property type="match status" value="1"/>
</dbReference>
<dbReference type="Proteomes" id="UP000054396">
    <property type="component" value="Unassembled WGS sequence"/>
</dbReference>
<dbReference type="RefSeq" id="WP_058863528.1">
    <property type="nucleotide sequence ID" value="NZ_LPXO01000013.1"/>
</dbReference>
<comment type="caution">
    <text evidence="2">The sequence shown here is derived from an EMBL/GenBank/DDBJ whole genome shotgun (WGS) entry which is preliminary data.</text>
</comment>
<evidence type="ECO:0000259" key="1">
    <source>
        <dbReference type="PROSITE" id="PS51186"/>
    </source>
</evidence>
<proteinExistence type="predicted"/>
<dbReference type="InterPro" id="IPR016181">
    <property type="entry name" value="Acyl_CoA_acyltransferase"/>
</dbReference>
<gene>
    <name evidence="2" type="ORF">AVJ23_17585</name>
</gene>
<dbReference type="PANTHER" id="PTHR43792:SF1">
    <property type="entry name" value="N-ACETYLTRANSFERASE DOMAIN-CONTAINING PROTEIN"/>
    <property type="match status" value="1"/>
</dbReference>
<dbReference type="GO" id="GO:0016747">
    <property type="term" value="F:acyltransferase activity, transferring groups other than amino-acyl groups"/>
    <property type="evidence" value="ECO:0007669"/>
    <property type="project" value="InterPro"/>
</dbReference>
<sequence>MIPDVTLTTDRLILRPPQEDDFDAVAAYVASPRARFTGGTSDDQFHAWRGFLGVMGHWCLRGYGMFTVCRPDGTRLGRVGIINHIMWDEPELGWQLFDGYEGFGYATEAAIAARDWAAAAHGLGPLISYIHAENTRSRRVAERMGARYERDTVLLGHEAQVWRHEEGQG</sequence>
<feature type="domain" description="N-acetyltransferase" evidence="1">
    <location>
        <begin position="12"/>
        <end position="167"/>
    </location>
</feature>
<dbReference type="InterPro" id="IPR051531">
    <property type="entry name" value="N-acetyltransferase"/>
</dbReference>
<dbReference type="SUPFAM" id="SSF55729">
    <property type="entry name" value="Acyl-CoA N-acyltransferases (Nat)"/>
    <property type="match status" value="1"/>
</dbReference>
<reference evidence="2 3" key="1">
    <citation type="submission" date="2015-12" db="EMBL/GenBank/DDBJ databases">
        <authorList>
            <person name="Shamseldin A."/>
            <person name="Moawad H."/>
            <person name="Abd El-Rahim W.M."/>
            <person name="Sadowsky M.J."/>
        </authorList>
    </citation>
    <scope>NUCLEOTIDE SEQUENCE [LARGE SCALE GENOMIC DNA]</scope>
    <source>
        <strain evidence="2 3">SJ5A-1</strain>
    </source>
</reference>
<organism evidence="2 3">
    <name type="scientific">Pseudoponticoccus marisrubri</name>
    <dbReference type="NCBI Taxonomy" id="1685382"/>
    <lineage>
        <taxon>Bacteria</taxon>
        <taxon>Pseudomonadati</taxon>
        <taxon>Pseudomonadota</taxon>
        <taxon>Alphaproteobacteria</taxon>
        <taxon>Rhodobacterales</taxon>
        <taxon>Roseobacteraceae</taxon>
        <taxon>Pseudoponticoccus</taxon>
    </lineage>
</organism>
<accession>A0A0W7WFU0</accession>
<evidence type="ECO:0000313" key="3">
    <source>
        <dbReference type="Proteomes" id="UP000054396"/>
    </source>
</evidence>
<dbReference type="PANTHER" id="PTHR43792">
    <property type="entry name" value="GNAT FAMILY, PUTATIVE (AFU_ORTHOLOGUE AFUA_3G00765)-RELATED-RELATED"/>
    <property type="match status" value="1"/>
</dbReference>
<protein>
    <recommendedName>
        <fullName evidence="1">N-acetyltransferase domain-containing protein</fullName>
    </recommendedName>
</protein>
<dbReference type="PROSITE" id="PS51186">
    <property type="entry name" value="GNAT"/>
    <property type="match status" value="1"/>
</dbReference>
<dbReference type="Pfam" id="PF13302">
    <property type="entry name" value="Acetyltransf_3"/>
    <property type="match status" value="1"/>
</dbReference>
<dbReference type="EMBL" id="LPXO01000013">
    <property type="protein sequence ID" value="KUF09453.1"/>
    <property type="molecule type" value="Genomic_DNA"/>
</dbReference>